<dbReference type="SUPFAM" id="SSF47384">
    <property type="entry name" value="Homodimeric domain of signal transducing histidine kinase"/>
    <property type="match status" value="1"/>
</dbReference>
<dbReference type="Gene3D" id="1.10.287.130">
    <property type="match status" value="1"/>
</dbReference>
<keyword evidence="6" id="KW-1185">Reference proteome</keyword>
<dbReference type="InterPro" id="IPR003661">
    <property type="entry name" value="HisK_dim/P_dom"/>
</dbReference>
<feature type="domain" description="PAS" evidence="4">
    <location>
        <begin position="27"/>
        <end position="114"/>
    </location>
</feature>
<comment type="catalytic activity">
    <reaction evidence="1">
        <text>ATP + protein L-histidine = ADP + protein N-phospho-L-histidine.</text>
        <dbReference type="EC" id="2.7.13.3"/>
    </reaction>
</comment>
<organism evidence="5 6">
    <name type="scientific">Marivirga atlantica</name>
    <dbReference type="NCBI Taxonomy" id="1548457"/>
    <lineage>
        <taxon>Bacteria</taxon>
        <taxon>Pseudomonadati</taxon>
        <taxon>Bacteroidota</taxon>
        <taxon>Cytophagia</taxon>
        <taxon>Cytophagales</taxon>
        <taxon>Marivirgaceae</taxon>
        <taxon>Marivirga</taxon>
    </lineage>
</organism>
<dbReference type="Proteomes" id="UP000642920">
    <property type="component" value="Unassembled WGS sequence"/>
</dbReference>
<evidence type="ECO:0000259" key="4">
    <source>
        <dbReference type="Pfam" id="PF13426"/>
    </source>
</evidence>
<evidence type="ECO:0000256" key="1">
    <source>
        <dbReference type="ARBA" id="ARBA00000085"/>
    </source>
</evidence>
<dbReference type="EMBL" id="JAERQG010000001">
    <property type="protein sequence ID" value="MBL0764262.1"/>
    <property type="molecule type" value="Genomic_DNA"/>
</dbReference>
<dbReference type="Pfam" id="PF13426">
    <property type="entry name" value="PAS_9"/>
    <property type="match status" value="2"/>
</dbReference>
<reference evidence="5" key="1">
    <citation type="submission" date="2021-01" db="EMBL/GenBank/DDBJ databases">
        <title>Marivirga sp. nov., isolated from intertidal surface sediments.</title>
        <authorList>
            <person name="Zhang M."/>
        </authorList>
    </citation>
    <scope>NUCLEOTIDE SEQUENCE</scope>
    <source>
        <strain evidence="5">SM1354</strain>
    </source>
</reference>
<protein>
    <recommendedName>
        <fullName evidence="2">histidine kinase</fullName>
        <ecNumber evidence="2">2.7.13.3</ecNumber>
    </recommendedName>
</protein>
<dbReference type="EC" id="2.7.13.3" evidence="2"/>
<sequence>MQKVVNIKQKEDPLEYFDQNTILFSFDNDFKMMSCNKSFEQITGFKEVDIKDSHVFLDLFNKLPLYTVDDIQYTIKQGKIWEGNLKLPHPDKKSAWYNVHIMPTHNNLGEKIGYTTIGARGKSQADMITASSSTETWMKAIFNDPEEANILINMDGSIIEFNKAAFNFAEWYAQKELSLDSSIFDYFNTKFIKTLKALMGKTKKGRRQKFCRRFNNIAGYNKTFDIELRPVFSSDMSIMGCIMVIVDITAKVELSKRIKKSEKRLSDIAFINAHEVRAPLASILGLLHLLDFENVDDNSKQIVNRLKRSASDLEKIIHKVSESTYIDGYDKSTKSA</sequence>
<feature type="domain" description="PAS" evidence="4">
    <location>
        <begin position="150"/>
        <end position="250"/>
    </location>
</feature>
<dbReference type="InterPro" id="IPR036097">
    <property type="entry name" value="HisK_dim/P_sf"/>
</dbReference>
<evidence type="ECO:0000256" key="2">
    <source>
        <dbReference type="ARBA" id="ARBA00012438"/>
    </source>
</evidence>
<dbReference type="CDD" id="cd00082">
    <property type="entry name" value="HisKA"/>
    <property type="match status" value="1"/>
</dbReference>
<gene>
    <name evidence="5" type="ORF">JKP34_03290</name>
</gene>
<accession>A0A937AK99</accession>
<dbReference type="SUPFAM" id="SSF55785">
    <property type="entry name" value="PYP-like sensor domain (PAS domain)"/>
    <property type="match status" value="2"/>
</dbReference>
<dbReference type="Pfam" id="PF00512">
    <property type="entry name" value="HisKA"/>
    <property type="match status" value="1"/>
</dbReference>
<proteinExistence type="predicted"/>
<dbReference type="RefSeq" id="WP_201917679.1">
    <property type="nucleotide sequence ID" value="NZ_JAERQG010000001.1"/>
</dbReference>
<dbReference type="CDD" id="cd00130">
    <property type="entry name" value="PAS"/>
    <property type="match status" value="2"/>
</dbReference>
<dbReference type="Gene3D" id="3.30.450.20">
    <property type="entry name" value="PAS domain"/>
    <property type="match status" value="2"/>
</dbReference>
<dbReference type="InterPro" id="IPR035965">
    <property type="entry name" value="PAS-like_dom_sf"/>
</dbReference>
<dbReference type="AlphaFoldDB" id="A0A937AK99"/>
<evidence type="ECO:0000313" key="6">
    <source>
        <dbReference type="Proteomes" id="UP000642920"/>
    </source>
</evidence>
<feature type="domain" description="Signal transduction histidine kinase dimerisation/phosphoacceptor" evidence="3">
    <location>
        <begin position="273"/>
        <end position="321"/>
    </location>
</feature>
<evidence type="ECO:0000313" key="5">
    <source>
        <dbReference type="EMBL" id="MBL0764262.1"/>
    </source>
</evidence>
<dbReference type="GO" id="GO:0000155">
    <property type="term" value="F:phosphorelay sensor kinase activity"/>
    <property type="evidence" value="ECO:0007669"/>
    <property type="project" value="InterPro"/>
</dbReference>
<dbReference type="NCBIfam" id="TIGR00229">
    <property type="entry name" value="sensory_box"/>
    <property type="match status" value="1"/>
</dbReference>
<evidence type="ECO:0000259" key="3">
    <source>
        <dbReference type="Pfam" id="PF00512"/>
    </source>
</evidence>
<name>A0A937AK99_9BACT</name>
<dbReference type="InterPro" id="IPR000014">
    <property type="entry name" value="PAS"/>
</dbReference>
<comment type="caution">
    <text evidence="5">The sequence shown here is derived from an EMBL/GenBank/DDBJ whole genome shotgun (WGS) entry which is preliminary data.</text>
</comment>